<dbReference type="EMBL" id="CP001687">
    <property type="protein sequence ID" value="ACV10704.1"/>
    <property type="molecule type" value="Genomic_DNA"/>
</dbReference>
<dbReference type="AlphaFoldDB" id="C7NS97"/>
<keyword evidence="3" id="KW-1185">Reference proteome</keyword>
<dbReference type="GeneID" id="8382784"/>
<sequence length="463" mass="51194">MNRRDLLVAGSTSFLLGSGGCLDNSDENEPQKESNDENESQEESNDENELQEEHDDERWDYSGFEVTQFAVSSSADWWSDGTDRTGYVELFRSEQSALDVLDFERVDKERREDVKSFVENTHYGGAAEHPGEGLLYVESVGPHTGYDEIEMMEHRHESTITGTAKVKQTSEEGENETTFPSALVQSIGGSARYDITVIDGWGNEADIQGRAHDRHDPIELESIALLNEHQRGYEYNEDGRGYEYDGAIRRSGTGSTVTDSFELRGGLHALYFETKSASDFTIDLVPVGSDEDETRLADIETIAEEGVGWKHGGQFAFVPAPGAYQLDVRSEPEWKLTLIDLAAFRSNTGFEAISLGEGEEVHAQGVSDEVHVEGGGWNGVVGAVRLSPGMRIKLAQNQTFQNESDFPPAVTAYTESGQREVLFAETGEEGATVETALEGVTWFASRLVEGHSDDWRLHILPKS</sequence>
<feature type="region of interest" description="Disordered" evidence="1">
    <location>
        <begin position="14"/>
        <end position="59"/>
    </location>
</feature>
<evidence type="ECO:0000313" key="2">
    <source>
        <dbReference type="EMBL" id="ACV10704.1"/>
    </source>
</evidence>
<name>C7NS97_HALUD</name>
<reference evidence="2 3" key="1">
    <citation type="journal article" date="2009" name="Stand. Genomic Sci.">
        <title>Complete genome sequence of Halorhabdus utahensis type strain (AX-2).</title>
        <authorList>
            <person name="Anderson I."/>
            <person name="Tindall B.J."/>
            <person name="Pomrenke H."/>
            <person name="Goker M."/>
            <person name="Lapidus A."/>
            <person name="Nolan M."/>
            <person name="Copeland A."/>
            <person name="Glavina Del Rio T."/>
            <person name="Chen F."/>
            <person name="Tice H."/>
            <person name="Cheng J.F."/>
            <person name="Lucas S."/>
            <person name="Chertkov O."/>
            <person name="Bruce D."/>
            <person name="Brettin T."/>
            <person name="Detter J.C."/>
            <person name="Han C."/>
            <person name="Goodwin L."/>
            <person name="Land M."/>
            <person name="Hauser L."/>
            <person name="Chang Y.J."/>
            <person name="Jeffries C.D."/>
            <person name="Pitluck S."/>
            <person name="Pati A."/>
            <person name="Mavromatis K."/>
            <person name="Ivanova N."/>
            <person name="Ovchinnikova G."/>
            <person name="Chen A."/>
            <person name="Palaniappan K."/>
            <person name="Chain P."/>
            <person name="Rohde M."/>
            <person name="Bristow J."/>
            <person name="Eisen J.A."/>
            <person name="Markowitz V."/>
            <person name="Hugenholtz P."/>
            <person name="Kyrpides N.C."/>
            <person name="Klenk H.P."/>
        </authorList>
    </citation>
    <scope>NUCLEOTIDE SEQUENCE [LARGE SCALE GENOMIC DNA]</scope>
    <source>
        <strain evidence="3">DSM 12940 / JCM 11049 / AX-2</strain>
    </source>
</reference>
<feature type="compositionally biased region" description="Acidic residues" evidence="1">
    <location>
        <begin position="36"/>
        <end position="55"/>
    </location>
</feature>
<gene>
    <name evidence="2" type="ordered locus">Huta_0517</name>
</gene>
<dbReference type="KEGG" id="hut:Huta_0517"/>
<dbReference type="RefSeq" id="WP_015788285.1">
    <property type="nucleotide sequence ID" value="NC_013158.1"/>
</dbReference>
<accession>C7NS97</accession>
<dbReference type="eggNOG" id="arCOG09394">
    <property type="taxonomic scope" value="Archaea"/>
</dbReference>
<dbReference type="Proteomes" id="UP000002071">
    <property type="component" value="Chromosome"/>
</dbReference>
<organism evidence="2 3">
    <name type="scientific">Halorhabdus utahensis (strain DSM 12940 / JCM 11049 / AX-2)</name>
    <dbReference type="NCBI Taxonomy" id="519442"/>
    <lineage>
        <taxon>Archaea</taxon>
        <taxon>Methanobacteriati</taxon>
        <taxon>Methanobacteriota</taxon>
        <taxon>Stenosarchaea group</taxon>
        <taxon>Halobacteria</taxon>
        <taxon>Halobacteriales</taxon>
        <taxon>Haloarculaceae</taxon>
        <taxon>Halorhabdus</taxon>
    </lineage>
</organism>
<evidence type="ECO:0000313" key="3">
    <source>
        <dbReference type="Proteomes" id="UP000002071"/>
    </source>
</evidence>
<protein>
    <submittedName>
        <fullName evidence="2">Uncharacterized protein</fullName>
    </submittedName>
</protein>
<dbReference type="HOGENOM" id="CLU_590020_0_0_2"/>
<dbReference type="PROSITE" id="PS51257">
    <property type="entry name" value="PROKAR_LIPOPROTEIN"/>
    <property type="match status" value="1"/>
</dbReference>
<proteinExistence type="predicted"/>
<evidence type="ECO:0000256" key="1">
    <source>
        <dbReference type="SAM" id="MobiDB-lite"/>
    </source>
</evidence>